<dbReference type="InterPro" id="IPR001455">
    <property type="entry name" value="TusA-like"/>
</dbReference>
<dbReference type="EMBL" id="CP042905">
    <property type="protein sequence ID" value="QEE14556.1"/>
    <property type="molecule type" value="Genomic_DNA"/>
</dbReference>
<evidence type="ECO:0000313" key="2">
    <source>
        <dbReference type="EMBL" id="QEE14556.1"/>
    </source>
</evidence>
<dbReference type="RefSeq" id="WP_147661505.1">
    <property type="nucleotide sequence ID" value="NZ_CP042905.2"/>
</dbReference>
<dbReference type="OrthoDB" id="45650at2157"/>
<evidence type="ECO:0000313" key="3">
    <source>
        <dbReference type="Proteomes" id="UP000321408"/>
    </source>
</evidence>
<dbReference type="GeneID" id="41328371"/>
<dbReference type="AlphaFoldDB" id="A0A5B9D6E9"/>
<name>A0A5B9D6E9_9ARCH</name>
<keyword evidence="3" id="KW-1185">Reference proteome</keyword>
<dbReference type="Pfam" id="PF01206">
    <property type="entry name" value="TusA"/>
    <property type="match status" value="1"/>
</dbReference>
<protein>
    <submittedName>
        <fullName evidence="2">Sulfurtransferase TusA family protein</fullName>
    </submittedName>
</protein>
<feature type="domain" description="UPF0033" evidence="1">
    <location>
        <begin position="5"/>
        <end position="70"/>
    </location>
</feature>
<accession>A0A5B9D6E9</accession>
<sequence>MVDIKLETYNKVCPIPAAMTKKAAIKMEKGQTIQIEGDFCPAIENVIRMLEKHGLEITEKEIAPDYFRVCALKM</sequence>
<dbReference type="Gene3D" id="3.30.110.40">
    <property type="entry name" value="TusA-like domain"/>
    <property type="match status" value="1"/>
</dbReference>
<organism evidence="2 3">
    <name type="scientific">Promethearchaeum syntrophicum</name>
    <dbReference type="NCBI Taxonomy" id="2594042"/>
    <lineage>
        <taxon>Archaea</taxon>
        <taxon>Promethearchaeati</taxon>
        <taxon>Promethearchaeota</taxon>
        <taxon>Promethearchaeia</taxon>
        <taxon>Promethearchaeales</taxon>
        <taxon>Promethearchaeaceae</taxon>
        <taxon>Promethearchaeum</taxon>
    </lineage>
</organism>
<evidence type="ECO:0000259" key="1">
    <source>
        <dbReference type="Pfam" id="PF01206"/>
    </source>
</evidence>
<reference evidence="2 3" key="1">
    <citation type="journal article" date="2020" name="Nature">
        <title>Isolation of an archaeon at the prokaryote-eukaryote interface.</title>
        <authorList>
            <person name="Imachi H."/>
            <person name="Nobu M.K."/>
            <person name="Nakahara N."/>
            <person name="Morono Y."/>
            <person name="Ogawara M."/>
            <person name="Takaki Y."/>
            <person name="Takano Y."/>
            <person name="Uematsu K."/>
            <person name="Ikuta T."/>
            <person name="Ito M."/>
            <person name="Matsui Y."/>
            <person name="Miyazaki M."/>
            <person name="Murata K."/>
            <person name="Saito Y."/>
            <person name="Sakai S."/>
            <person name="Song C."/>
            <person name="Tasumi E."/>
            <person name="Yamanaka Y."/>
            <person name="Yamaguchi T."/>
            <person name="Kamagata Y."/>
            <person name="Tamaki H."/>
            <person name="Takai K."/>
        </authorList>
    </citation>
    <scope>NUCLEOTIDE SEQUENCE [LARGE SCALE GENOMIC DNA]</scope>
    <source>
        <strain evidence="2 3">MK-D1</strain>
    </source>
</reference>
<dbReference type="Proteomes" id="UP000321408">
    <property type="component" value="Chromosome"/>
</dbReference>
<proteinExistence type="predicted"/>
<reference evidence="2 3" key="2">
    <citation type="journal article" date="2024" name="Int. J. Syst. Evol. Microbiol.">
        <title>Promethearchaeum syntrophicum gen. nov., sp. nov., an anaerobic, obligately syntrophic archaeon, the first isolate of the lineage 'Asgard' archaea, and proposal of the new archaeal phylum Promethearchaeota phyl. nov. and kingdom Promethearchaeati regn. nov.</title>
        <authorList>
            <person name="Imachi H."/>
            <person name="Nobu M.K."/>
            <person name="Kato S."/>
            <person name="Takaki Y."/>
            <person name="Miyazaki M."/>
            <person name="Miyata M."/>
            <person name="Ogawara M."/>
            <person name="Saito Y."/>
            <person name="Sakai S."/>
            <person name="Tahara Y.O."/>
            <person name="Takano Y."/>
            <person name="Tasumi E."/>
            <person name="Uematsu K."/>
            <person name="Yoshimura T."/>
            <person name="Itoh T."/>
            <person name="Ohkuma M."/>
            <person name="Takai K."/>
        </authorList>
    </citation>
    <scope>NUCLEOTIDE SEQUENCE [LARGE SCALE GENOMIC DNA]</scope>
    <source>
        <strain evidence="2 3">MK-D1</strain>
    </source>
</reference>
<gene>
    <name evidence="2" type="ORF">DSAG12_00369</name>
</gene>
<dbReference type="SUPFAM" id="SSF64307">
    <property type="entry name" value="SirA-like"/>
    <property type="match status" value="1"/>
</dbReference>
<dbReference type="KEGG" id="psyt:DSAG12_00369"/>
<dbReference type="InterPro" id="IPR036868">
    <property type="entry name" value="TusA-like_sf"/>
</dbReference>